<comment type="caution">
    <text evidence="2">The sequence shown here is derived from an EMBL/GenBank/DDBJ whole genome shotgun (WGS) entry which is preliminary data.</text>
</comment>
<sequence length="115" mass="12311">MKYPIFLISIILGIKSCLGLNCFSCINCSGDTTNKIVQSCNVDESCGIANYSTGGLSHIASGCVSSNLCLIQFIGDEFIKGYIQTTLGVRLNDLKINSKKCCSNDLCNGLNKADK</sequence>
<reference evidence="2" key="1">
    <citation type="submission" date="2021-02" db="EMBL/GenBank/DDBJ databases">
        <authorList>
            <person name="Nowell W R."/>
        </authorList>
    </citation>
    <scope>NUCLEOTIDE SEQUENCE</scope>
    <source>
        <strain evidence="2">Ploen Becks lab</strain>
    </source>
</reference>
<organism evidence="2 3">
    <name type="scientific">Brachionus calyciflorus</name>
    <dbReference type="NCBI Taxonomy" id="104777"/>
    <lineage>
        <taxon>Eukaryota</taxon>
        <taxon>Metazoa</taxon>
        <taxon>Spiralia</taxon>
        <taxon>Gnathifera</taxon>
        <taxon>Rotifera</taxon>
        <taxon>Eurotatoria</taxon>
        <taxon>Monogononta</taxon>
        <taxon>Pseudotrocha</taxon>
        <taxon>Ploima</taxon>
        <taxon>Brachionidae</taxon>
        <taxon>Brachionus</taxon>
    </lineage>
</organism>
<feature type="chain" id="PRO_5032325641" evidence="1">
    <location>
        <begin position="20"/>
        <end position="115"/>
    </location>
</feature>
<feature type="signal peptide" evidence="1">
    <location>
        <begin position="1"/>
        <end position="19"/>
    </location>
</feature>
<gene>
    <name evidence="2" type="ORF">OXX778_LOCUS20379</name>
</gene>
<proteinExistence type="predicted"/>
<name>A0A814MYN4_9BILA</name>
<evidence type="ECO:0000313" key="2">
    <source>
        <dbReference type="EMBL" id="CAF1084949.1"/>
    </source>
</evidence>
<dbReference type="Proteomes" id="UP000663879">
    <property type="component" value="Unassembled WGS sequence"/>
</dbReference>
<accession>A0A814MYN4</accession>
<evidence type="ECO:0000256" key="1">
    <source>
        <dbReference type="SAM" id="SignalP"/>
    </source>
</evidence>
<feature type="non-terminal residue" evidence="2">
    <location>
        <position position="1"/>
    </location>
</feature>
<dbReference type="AlphaFoldDB" id="A0A814MYN4"/>
<dbReference type="EMBL" id="CAJNOC010006743">
    <property type="protein sequence ID" value="CAF1084949.1"/>
    <property type="molecule type" value="Genomic_DNA"/>
</dbReference>
<keyword evidence="3" id="KW-1185">Reference proteome</keyword>
<keyword evidence="1" id="KW-0732">Signal</keyword>
<evidence type="ECO:0000313" key="3">
    <source>
        <dbReference type="Proteomes" id="UP000663879"/>
    </source>
</evidence>
<protein>
    <submittedName>
        <fullName evidence="2">Uncharacterized protein</fullName>
    </submittedName>
</protein>